<feature type="region of interest" description="Disordered" evidence="1">
    <location>
        <begin position="46"/>
        <end position="89"/>
    </location>
</feature>
<dbReference type="EMBL" id="QMIG01000015">
    <property type="protein sequence ID" value="RAW12524.1"/>
    <property type="molecule type" value="Genomic_DNA"/>
</dbReference>
<evidence type="ECO:0000313" key="2">
    <source>
        <dbReference type="EMBL" id="RAW12524.1"/>
    </source>
</evidence>
<accession>A0A329QJM0</accession>
<evidence type="ECO:0000256" key="1">
    <source>
        <dbReference type="SAM" id="MobiDB-lite"/>
    </source>
</evidence>
<name>A0A329QJM0_9ACTN</name>
<sequence length="89" mass="9835">MGTLRIRTDAVVERALAALARDGKSRSEAAREAILTAEREQRRARMRAEAEALRNDPEDVEASKDLAAEMELEHPSPVDVVRDVDLPVA</sequence>
<organism evidence="2 3">
    <name type="scientific">Phytoactinopolyspora halophila</name>
    <dbReference type="NCBI Taxonomy" id="1981511"/>
    <lineage>
        <taxon>Bacteria</taxon>
        <taxon>Bacillati</taxon>
        <taxon>Actinomycetota</taxon>
        <taxon>Actinomycetes</taxon>
        <taxon>Jiangellales</taxon>
        <taxon>Jiangellaceae</taxon>
        <taxon>Phytoactinopolyspora</taxon>
    </lineage>
</organism>
<proteinExistence type="predicted"/>
<reference evidence="2 3" key="1">
    <citation type="submission" date="2018-06" db="EMBL/GenBank/DDBJ databases">
        <title>Phytoactinopolyspora halophila sp. nov., a novel halophilic actinomycete isolated from a saline soil in China.</title>
        <authorList>
            <person name="Tang S.-K."/>
        </authorList>
    </citation>
    <scope>NUCLEOTIDE SEQUENCE [LARGE SCALE GENOMIC DNA]</scope>
    <source>
        <strain evidence="2 3">YIM 96934</strain>
    </source>
</reference>
<gene>
    <name evidence="2" type="ORF">DPM12_14090</name>
</gene>
<dbReference type="AlphaFoldDB" id="A0A329QJM0"/>
<evidence type="ECO:0000313" key="3">
    <source>
        <dbReference type="Proteomes" id="UP000250462"/>
    </source>
</evidence>
<comment type="caution">
    <text evidence="2">The sequence shown here is derived from an EMBL/GenBank/DDBJ whole genome shotgun (WGS) entry which is preliminary data.</text>
</comment>
<keyword evidence="3" id="KW-1185">Reference proteome</keyword>
<protein>
    <submittedName>
        <fullName evidence="2">Uncharacterized protein</fullName>
    </submittedName>
</protein>
<dbReference type="Proteomes" id="UP000250462">
    <property type="component" value="Unassembled WGS sequence"/>
</dbReference>